<dbReference type="PANTHER" id="PTHR38034:SF1">
    <property type="entry name" value="INNER MEMBRANE PROTEIN YPJD"/>
    <property type="match status" value="1"/>
</dbReference>
<dbReference type="PANTHER" id="PTHR38034">
    <property type="entry name" value="INNER MEMBRANE PROTEIN YPJD"/>
    <property type="match status" value="1"/>
</dbReference>
<accession>A0A7W8HHP7</accession>
<feature type="transmembrane region" description="Helical" evidence="1">
    <location>
        <begin position="108"/>
        <end position="131"/>
    </location>
</feature>
<keyword evidence="1" id="KW-0812">Transmembrane</keyword>
<feature type="transmembrane region" description="Helical" evidence="1">
    <location>
        <begin position="259"/>
        <end position="281"/>
    </location>
</feature>
<feature type="domain" description="Cytochrome c assembly protein" evidence="2">
    <location>
        <begin position="86"/>
        <end position="284"/>
    </location>
</feature>
<dbReference type="GO" id="GO:0017004">
    <property type="term" value="P:cytochrome complex assembly"/>
    <property type="evidence" value="ECO:0007669"/>
    <property type="project" value="InterPro"/>
</dbReference>
<evidence type="ECO:0000313" key="4">
    <source>
        <dbReference type="Proteomes" id="UP000532440"/>
    </source>
</evidence>
<dbReference type="InterPro" id="IPR052372">
    <property type="entry name" value="YpjD/HemX"/>
</dbReference>
<evidence type="ECO:0000313" key="3">
    <source>
        <dbReference type="EMBL" id="MBB5271641.1"/>
    </source>
</evidence>
<feature type="transmembrane region" description="Helical" evidence="1">
    <location>
        <begin position="137"/>
        <end position="164"/>
    </location>
</feature>
<proteinExistence type="predicted"/>
<keyword evidence="4" id="KW-1185">Reference proteome</keyword>
<dbReference type="Proteomes" id="UP000532440">
    <property type="component" value="Unassembled WGS sequence"/>
</dbReference>
<sequence length="288" mass="30935">MSILLVIAPALAALLYLLAWRRSLRAMGAAGWDAGADPAPPGRPGVRELGSALMLAGLAAHGFALHAGMRVDGGFHFGFALALSATLWVGVLLLWFEGLSVRIEALRVGVLPVAAVAALLPLVFPGIVMTVERSQPLFLPHLVVGTLAYGVLLLAAVHALLMIAASRALHRLSRESSPLARWIEQLPALMVLERVLFRLIALGFGLLTLTALSGIVFSEEVFGRALRLDHKTVFALIAWALFGALLVGRRLWGWRGRTALRLTLAGFGVLLLAYVGSRFVLEVILRRV</sequence>
<evidence type="ECO:0000256" key="1">
    <source>
        <dbReference type="SAM" id="Phobius"/>
    </source>
</evidence>
<keyword evidence="1" id="KW-1133">Transmembrane helix</keyword>
<dbReference type="Pfam" id="PF01578">
    <property type="entry name" value="Cytochrom_C_asm"/>
    <property type="match status" value="1"/>
</dbReference>
<dbReference type="InterPro" id="IPR002541">
    <property type="entry name" value="Cyt_c_assembly"/>
</dbReference>
<organism evidence="3 4">
    <name type="scientific">Quisquiliibacterium transsilvanicum</name>
    <dbReference type="NCBI Taxonomy" id="1549638"/>
    <lineage>
        <taxon>Bacteria</taxon>
        <taxon>Pseudomonadati</taxon>
        <taxon>Pseudomonadota</taxon>
        <taxon>Betaproteobacteria</taxon>
        <taxon>Burkholderiales</taxon>
        <taxon>Burkholderiaceae</taxon>
        <taxon>Quisquiliibacterium</taxon>
    </lineage>
</organism>
<dbReference type="RefSeq" id="WP_343060690.1">
    <property type="nucleotide sequence ID" value="NZ_BAABEW010000001.1"/>
</dbReference>
<dbReference type="GO" id="GO:0020037">
    <property type="term" value="F:heme binding"/>
    <property type="evidence" value="ECO:0007669"/>
    <property type="project" value="InterPro"/>
</dbReference>
<keyword evidence="1" id="KW-0472">Membrane</keyword>
<name>A0A7W8HHP7_9BURK</name>
<comment type="caution">
    <text evidence="3">The sequence shown here is derived from an EMBL/GenBank/DDBJ whole genome shotgun (WGS) entry which is preliminary data.</text>
</comment>
<dbReference type="EMBL" id="JACHGB010000003">
    <property type="protein sequence ID" value="MBB5271641.1"/>
    <property type="molecule type" value="Genomic_DNA"/>
</dbReference>
<gene>
    <name evidence="3" type="ORF">HNQ70_001651</name>
</gene>
<feature type="transmembrane region" description="Helical" evidence="1">
    <location>
        <begin position="195"/>
        <end position="217"/>
    </location>
</feature>
<reference evidence="3 4" key="1">
    <citation type="submission" date="2020-08" db="EMBL/GenBank/DDBJ databases">
        <title>Genomic Encyclopedia of Type Strains, Phase IV (KMG-IV): sequencing the most valuable type-strain genomes for metagenomic binning, comparative biology and taxonomic classification.</title>
        <authorList>
            <person name="Goeker M."/>
        </authorList>
    </citation>
    <scope>NUCLEOTIDE SEQUENCE [LARGE SCALE GENOMIC DNA]</scope>
    <source>
        <strain evidence="3 4">DSM 29781</strain>
    </source>
</reference>
<protein>
    <submittedName>
        <fullName evidence="3">ABC-type uncharacterized transport system permease subunit</fullName>
    </submittedName>
</protein>
<evidence type="ECO:0000259" key="2">
    <source>
        <dbReference type="Pfam" id="PF01578"/>
    </source>
</evidence>
<feature type="transmembrane region" description="Helical" evidence="1">
    <location>
        <begin position="232"/>
        <end position="252"/>
    </location>
</feature>
<feature type="transmembrane region" description="Helical" evidence="1">
    <location>
        <begin position="75"/>
        <end position="96"/>
    </location>
</feature>
<dbReference type="AlphaFoldDB" id="A0A7W8HHP7"/>